<dbReference type="InterPro" id="IPR011009">
    <property type="entry name" value="Kinase-like_dom_sf"/>
</dbReference>
<evidence type="ECO:0000256" key="2">
    <source>
        <dbReference type="PROSITE-ProRule" id="PRU10141"/>
    </source>
</evidence>
<proteinExistence type="inferred from homology"/>
<dbReference type="EMBL" id="KZ664174">
    <property type="protein sequence ID" value="PPS07169.1"/>
    <property type="molecule type" value="Genomic_DNA"/>
</dbReference>
<name>A0A2P5XV01_GOSBA</name>
<sequence>MGGSRSYSANPSDYKLLEEVGYGASATVYRAIILPTNNIVAVKCLDLDRCNNNLPGIILLDNNGIVKLADFGVSTCMFDMAPDILQPGSGYNSNSNVTIHLRADIYNLKQD</sequence>
<dbReference type="GO" id="GO:0005524">
    <property type="term" value="F:ATP binding"/>
    <property type="evidence" value="ECO:0007669"/>
    <property type="project" value="UniProtKB-UniRule"/>
</dbReference>
<dbReference type="Gene3D" id="3.30.200.20">
    <property type="entry name" value="Phosphorylase Kinase, domain 1"/>
    <property type="match status" value="1"/>
</dbReference>
<keyword evidence="2" id="KW-0067">ATP-binding</keyword>
<dbReference type="InterPro" id="IPR017441">
    <property type="entry name" value="Protein_kinase_ATP_BS"/>
</dbReference>
<dbReference type="SUPFAM" id="SSF56112">
    <property type="entry name" value="Protein kinase-like (PK-like)"/>
    <property type="match status" value="1"/>
</dbReference>
<dbReference type="GO" id="GO:0043539">
    <property type="term" value="F:protein serine/threonine kinase activator activity"/>
    <property type="evidence" value="ECO:0007669"/>
    <property type="project" value="InterPro"/>
</dbReference>
<gene>
    <name evidence="3" type="ORF">GOBAR_AA13472</name>
</gene>
<feature type="binding site" evidence="2">
    <location>
        <position position="43"/>
    </location>
    <ligand>
        <name>ATP</name>
        <dbReference type="ChEBI" id="CHEBI:30616"/>
    </ligand>
</feature>
<dbReference type="OrthoDB" id="248923at2759"/>
<dbReference type="PANTHER" id="PTHR48014:SF21">
    <property type="entry name" value="SERINE_THREONINE-PROTEIN KINASE FRAY2"/>
    <property type="match status" value="1"/>
</dbReference>
<accession>A0A2P5XV01</accession>
<dbReference type="Proteomes" id="UP000239757">
    <property type="component" value="Unassembled WGS sequence"/>
</dbReference>
<evidence type="ECO:0008006" key="5">
    <source>
        <dbReference type="Google" id="ProtNLM"/>
    </source>
</evidence>
<evidence type="ECO:0000313" key="4">
    <source>
        <dbReference type="Proteomes" id="UP000239757"/>
    </source>
</evidence>
<dbReference type="InterPro" id="IPR047173">
    <property type="entry name" value="STRAD_A/B-like"/>
</dbReference>
<evidence type="ECO:0000313" key="3">
    <source>
        <dbReference type="EMBL" id="PPS07169.1"/>
    </source>
</evidence>
<evidence type="ECO:0000256" key="1">
    <source>
        <dbReference type="ARBA" id="ARBA00008874"/>
    </source>
</evidence>
<dbReference type="AlphaFoldDB" id="A0A2P5XV01"/>
<dbReference type="PROSITE" id="PS00107">
    <property type="entry name" value="PROTEIN_KINASE_ATP"/>
    <property type="match status" value="1"/>
</dbReference>
<protein>
    <recommendedName>
        <fullName evidence="5">Protein kinase domain-containing protein</fullName>
    </recommendedName>
</protein>
<dbReference type="PANTHER" id="PTHR48014">
    <property type="entry name" value="SERINE/THREONINE-PROTEIN KINASE FRAY2"/>
    <property type="match status" value="1"/>
</dbReference>
<keyword evidence="2" id="KW-0547">Nucleotide-binding</keyword>
<reference evidence="3 4" key="1">
    <citation type="submission" date="2015-01" db="EMBL/GenBank/DDBJ databases">
        <title>Genome of allotetraploid Gossypium barbadense reveals genomic plasticity and fiber elongation in cotton evolution.</title>
        <authorList>
            <person name="Chen X."/>
            <person name="Liu X."/>
            <person name="Zhao B."/>
            <person name="Zheng H."/>
            <person name="Hu Y."/>
            <person name="Lu G."/>
            <person name="Yang C."/>
            <person name="Chen J."/>
            <person name="Shan C."/>
            <person name="Zhang L."/>
            <person name="Zhou Y."/>
            <person name="Wang L."/>
            <person name="Guo W."/>
            <person name="Bai Y."/>
            <person name="Ruan J."/>
            <person name="Shangguan X."/>
            <person name="Mao Y."/>
            <person name="Jiang J."/>
            <person name="Zhu Y."/>
            <person name="Lei J."/>
            <person name="Kang H."/>
            <person name="Chen S."/>
            <person name="He X."/>
            <person name="Wang R."/>
            <person name="Wang Y."/>
            <person name="Chen J."/>
            <person name="Wang L."/>
            <person name="Yu S."/>
            <person name="Wang B."/>
            <person name="Wei J."/>
            <person name="Song S."/>
            <person name="Lu X."/>
            <person name="Gao Z."/>
            <person name="Gu W."/>
            <person name="Deng X."/>
            <person name="Ma D."/>
            <person name="Wang S."/>
            <person name="Liang W."/>
            <person name="Fang L."/>
            <person name="Cai C."/>
            <person name="Zhu X."/>
            <person name="Zhou B."/>
            <person name="Zhang Y."/>
            <person name="Chen Z."/>
            <person name="Xu S."/>
            <person name="Zhu R."/>
            <person name="Wang S."/>
            <person name="Zhang T."/>
            <person name="Zhao G."/>
        </authorList>
    </citation>
    <scope>NUCLEOTIDE SEQUENCE [LARGE SCALE GENOMIC DNA]</scope>
    <source>
        <strain evidence="4">cv. Xinhai21</strain>
        <tissue evidence="3">Leaf</tissue>
    </source>
</reference>
<comment type="similarity">
    <text evidence="1">Belongs to the protein kinase superfamily. STE Ser/Thr protein kinase family. STE20 subfamily.</text>
</comment>
<organism evidence="3 4">
    <name type="scientific">Gossypium barbadense</name>
    <name type="common">Sea Island cotton</name>
    <name type="synonym">Hibiscus barbadensis</name>
    <dbReference type="NCBI Taxonomy" id="3634"/>
    <lineage>
        <taxon>Eukaryota</taxon>
        <taxon>Viridiplantae</taxon>
        <taxon>Streptophyta</taxon>
        <taxon>Embryophyta</taxon>
        <taxon>Tracheophyta</taxon>
        <taxon>Spermatophyta</taxon>
        <taxon>Magnoliopsida</taxon>
        <taxon>eudicotyledons</taxon>
        <taxon>Gunneridae</taxon>
        <taxon>Pentapetalae</taxon>
        <taxon>rosids</taxon>
        <taxon>malvids</taxon>
        <taxon>Malvales</taxon>
        <taxon>Malvaceae</taxon>
        <taxon>Malvoideae</taxon>
        <taxon>Gossypium</taxon>
    </lineage>
</organism>